<accession>A0A220DIJ3</accession>
<keyword evidence="1" id="KW-0812">Transmembrane</keyword>
<name>A0A220DIJ3_PRORE</name>
<gene>
    <name evidence="3" type="ORF">GHA_04341</name>
    <name evidence="2" type="ORF">PRE19P2_0020</name>
</gene>
<reference evidence="2" key="1">
    <citation type="journal article" date="2017" name="Genome Biol. Evol.">
        <title>Genomic Epidemiology of NDM-1-Encoding Plasmids in Latin American Clinical Isolates Reveals Insights into the Evolution of Multidrug Resistance.</title>
        <authorList>
            <person name="Marquez-Ortiz R.A."/>
            <person name="Haggerty L."/>
            <person name="Olarte N."/>
            <person name="Duarte C."/>
            <person name="Garza-Ramos U."/>
            <person name="Silva-Sanchez J."/>
            <person name="Castro B.E."/>
            <person name="Sim E.M."/>
            <person name="Beltran M."/>
            <person name="Moncada M.V."/>
            <person name="Valderrama A."/>
            <person name="Castellanos J.E."/>
            <person name="Charles I.G."/>
            <person name="Vanegas N."/>
            <person name="Escobar-Perez J."/>
            <person name="Petty N.K."/>
        </authorList>
    </citation>
    <scope>NUCLEOTIDE SEQUENCE</scope>
    <source>
        <strain evidence="2">06-1619</strain>
        <plasmid evidence="2">p06-1619-1</plasmid>
    </source>
</reference>
<dbReference type="RefSeq" id="WP_141240697.1">
    <property type="nucleotide sequence ID" value="NZ_JAGKLX010000019.1"/>
</dbReference>
<sequence>MSFNHGFIYRRPRYYHFTRSCKCHAERMQKTEQQAAEQRQHDIDLYGSAYVRKRENGSGFGSFLEDYGLGIAIVVFLVFFLMPI</sequence>
<dbReference type="AlphaFoldDB" id="A0A220DIJ3"/>
<reference evidence="3" key="2">
    <citation type="submission" date="2020-05" db="EMBL/GenBank/DDBJ databases">
        <authorList>
            <person name="Delgado-Blas J."/>
        </authorList>
    </citation>
    <scope>NUCLEOTIDE SEQUENCE</scope>
    <source>
        <strain evidence="3">BB1453</strain>
    </source>
</reference>
<evidence type="ECO:0000313" key="2">
    <source>
        <dbReference type="EMBL" id="ARV76089.1"/>
    </source>
</evidence>
<keyword evidence="2" id="KW-0614">Plasmid</keyword>
<keyword evidence="1" id="KW-0472">Membrane</keyword>
<evidence type="ECO:0000313" key="3">
    <source>
        <dbReference type="EMBL" id="CAB5717718.1"/>
    </source>
</evidence>
<keyword evidence="1" id="KW-1133">Transmembrane helix</keyword>
<evidence type="ECO:0000256" key="1">
    <source>
        <dbReference type="SAM" id="Phobius"/>
    </source>
</evidence>
<organism evidence="2">
    <name type="scientific">Providencia rettgeri</name>
    <dbReference type="NCBI Taxonomy" id="587"/>
    <lineage>
        <taxon>Bacteria</taxon>
        <taxon>Pseudomonadati</taxon>
        <taxon>Pseudomonadota</taxon>
        <taxon>Gammaproteobacteria</taxon>
        <taxon>Enterobacterales</taxon>
        <taxon>Morganellaceae</taxon>
        <taxon>Providencia</taxon>
    </lineage>
</organism>
<dbReference type="Proteomes" id="UP000834611">
    <property type="component" value="Unassembled WGS sequence"/>
</dbReference>
<feature type="transmembrane region" description="Helical" evidence="1">
    <location>
        <begin position="63"/>
        <end position="82"/>
    </location>
</feature>
<dbReference type="EMBL" id="CAHPSF010000018">
    <property type="protein sequence ID" value="CAB5717718.1"/>
    <property type="molecule type" value="Genomic_DNA"/>
</dbReference>
<proteinExistence type="predicted"/>
<dbReference type="EMBL" id="KX832929">
    <property type="protein sequence ID" value="ARV76089.1"/>
    <property type="molecule type" value="Genomic_DNA"/>
</dbReference>
<geneLocation type="plasmid" evidence="2">
    <name>p06-1619-1</name>
</geneLocation>
<protein>
    <submittedName>
        <fullName evidence="2">Uncharacterized protein</fullName>
    </submittedName>
</protein>